<feature type="compositionally biased region" description="Basic and acidic residues" evidence="1">
    <location>
        <begin position="212"/>
        <end position="224"/>
    </location>
</feature>
<evidence type="ECO:0000313" key="3">
    <source>
        <dbReference type="Proteomes" id="UP000652219"/>
    </source>
</evidence>
<keyword evidence="3" id="KW-1185">Reference proteome</keyword>
<dbReference type="Proteomes" id="UP000652219">
    <property type="component" value="Unassembled WGS sequence"/>
</dbReference>
<organism evidence="2 3">
    <name type="scientific">Colletotrichum sojae</name>
    <dbReference type="NCBI Taxonomy" id="2175907"/>
    <lineage>
        <taxon>Eukaryota</taxon>
        <taxon>Fungi</taxon>
        <taxon>Dikarya</taxon>
        <taxon>Ascomycota</taxon>
        <taxon>Pezizomycotina</taxon>
        <taxon>Sordariomycetes</taxon>
        <taxon>Hypocreomycetidae</taxon>
        <taxon>Glomerellales</taxon>
        <taxon>Glomerellaceae</taxon>
        <taxon>Colletotrichum</taxon>
        <taxon>Colletotrichum orchidearum species complex</taxon>
    </lineage>
</organism>
<proteinExistence type="predicted"/>
<feature type="compositionally biased region" description="Basic and acidic residues" evidence="1">
    <location>
        <begin position="144"/>
        <end position="157"/>
    </location>
</feature>
<gene>
    <name evidence="2" type="ORF">CSOJ01_12330</name>
</gene>
<sequence length="269" mass="28951">MRSATEPPSSLVDRRVRDAATRLPYEDVQREPRGASRLAFQAFSFLCGGMERGRDVEAPARKAANTKVNGHAAWPCLAKVPCGGGKDGGDEKGSCAVCGVGYESLIIAARGLQSVTAVLGRTLRILPLGWLPPPGRSRINPRGEGFEISRTPRDETRATTNQADAAESEPSSSAAIMENGKFPGLHGALPCVLALWAISSSPGSLRGSRPPHRVDPILPEERRPLPSPEPSSTSTHRAQTLLWLWALGDTDKKRDLTSEIRPIYPPITH</sequence>
<evidence type="ECO:0000256" key="1">
    <source>
        <dbReference type="SAM" id="MobiDB-lite"/>
    </source>
</evidence>
<feature type="region of interest" description="Disordered" evidence="1">
    <location>
        <begin position="134"/>
        <end position="177"/>
    </location>
</feature>
<protein>
    <submittedName>
        <fullName evidence="2">Uncharacterized protein</fullName>
    </submittedName>
</protein>
<reference evidence="2 3" key="1">
    <citation type="journal article" date="2020" name="Phytopathology">
        <title>Genome Sequence Resources of Colletotrichum truncatum, C. plurivorum, C. musicola, and C. sojae: Four Species Pathogenic to Soybean (Glycine max).</title>
        <authorList>
            <person name="Rogerio F."/>
            <person name="Boufleur T.R."/>
            <person name="Ciampi-Guillardi M."/>
            <person name="Sukno S.A."/>
            <person name="Thon M.R."/>
            <person name="Massola Junior N.S."/>
            <person name="Baroncelli R."/>
        </authorList>
    </citation>
    <scope>NUCLEOTIDE SEQUENCE [LARGE SCALE GENOMIC DNA]</scope>
    <source>
        <strain evidence="2 3">LFN0009</strain>
    </source>
</reference>
<dbReference type="AlphaFoldDB" id="A0A8H6MLR7"/>
<name>A0A8H6MLR7_9PEZI</name>
<feature type="region of interest" description="Disordered" evidence="1">
    <location>
        <begin position="202"/>
        <end position="235"/>
    </location>
</feature>
<comment type="caution">
    <text evidence="2">The sequence shown here is derived from an EMBL/GenBank/DDBJ whole genome shotgun (WGS) entry which is preliminary data.</text>
</comment>
<evidence type="ECO:0000313" key="2">
    <source>
        <dbReference type="EMBL" id="KAF6800174.1"/>
    </source>
</evidence>
<accession>A0A8H6MLR7</accession>
<dbReference type="EMBL" id="WIGN01000312">
    <property type="protein sequence ID" value="KAF6800174.1"/>
    <property type="molecule type" value="Genomic_DNA"/>
</dbReference>